<reference evidence="2 3" key="1">
    <citation type="submission" date="2016-12" db="EMBL/GenBank/DDBJ databases">
        <title>The draft genome sequence of Actinophytocola xinjiangensis.</title>
        <authorList>
            <person name="Wang W."/>
            <person name="Yuan L."/>
        </authorList>
    </citation>
    <scope>NUCLEOTIDE SEQUENCE [LARGE SCALE GENOMIC DNA]</scope>
    <source>
        <strain evidence="2 3">CGMCC 4.4663</strain>
    </source>
</reference>
<gene>
    <name evidence="2" type="ORF">BLA60_30085</name>
</gene>
<evidence type="ECO:0000313" key="2">
    <source>
        <dbReference type="EMBL" id="OLF06802.1"/>
    </source>
</evidence>
<sequence length="1037" mass="113716">MRARLTVAAPPSGSLDCWVDVLFDAEDHDTCYALRLRELNGVRYLSLSRRADGQARTLLDMVFGYSFDVPVDLRLVVDGARIGVLVDGTAVGAVNDVHRLRHDAIGFTAHNTSATVEAVEVVRLHDDPLPSVTPAHPGDQGRPLGHAPGPHIANERYRVDFGTARRPDGETITAALSIRDGERWVAVNDELDGLGEWFVLTGDHGDRADPHGSLSGQRLRFTELERIDDRTALLRAHPAGYEQVTLTWSLAATHPRATVAITPLADGHHVVAYHAFAGIANNTAIAEVLCGSLRHARIVGGPEAVGASELTAPLCLVESAGVTTGLFVPAEELTLADEVHKDPDDQPFGMTLRGPGGVRPTVFLPHYGRRAALAAGQTARFEVGCVAVAAPLYDTYRELLVGEYDYRAYRHNVFGASLTDTVHNLVDLLGSESGADDSVEYRGSPSGWWSRAKGFIDIENDQAVRTTTTSVLLSAAYLTADLDLYHRRARPTMEFHLSRNAYGWTPKQGYDVYADTSKHQLGATPFGVTALGALHTMTRGRSPAIGALAMRDIGADHDYWLRRAPMCVPLAAYRLTGDVAHLDRARELADDYVAAVVDTPATEPLDAHDFAIYYCADWVGLFELAEQTGERRYLDAALTEARRFVTQLFVRPVHEGRVTVPDQEVFHDRQIELSRWWDPAALFDYPRTDIDPEEVDAWLLSITGLGFEALQTYRYSGPNLNPAWAAHLLRLAHRAGDDLLRDIAHNAVVGRFTNYPGYYFRQHTVHHMKPDFPFTGPFDNTTIYHHHAPAQLGMAIDYLFAEHETRSDGAVSFPAAFEENFVWFRFRVYGHRPGRFHGEHGVWPWLPRDVVFLDNPLVDWIAGISGDRLCLSLANSSADPQRVAVRVDLPVDGAVGVELITGEVRRAVPVTAPEVTVEVPGHGVVGLVVTGLRLPRVPTHLDAPPVEDTGESYHFDGGDRGLLLSRPDGAGADAYVQSTRAVPALLRYSVDGGAWCEELKDVSPAEWTVPVAGQSLRYQIVEADGTATDVVELRVPA</sequence>
<keyword evidence="3" id="KW-1185">Reference proteome</keyword>
<organism evidence="2 3">
    <name type="scientific">Actinophytocola xinjiangensis</name>
    <dbReference type="NCBI Taxonomy" id="485602"/>
    <lineage>
        <taxon>Bacteria</taxon>
        <taxon>Bacillati</taxon>
        <taxon>Actinomycetota</taxon>
        <taxon>Actinomycetes</taxon>
        <taxon>Pseudonocardiales</taxon>
        <taxon>Pseudonocardiaceae</taxon>
    </lineage>
</organism>
<feature type="region of interest" description="Disordered" evidence="1">
    <location>
        <begin position="131"/>
        <end position="150"/>
    </location>
</feature>
<dbReference type="AlphaFoldDB" id="A0A7Z1AV39"/>
<protein>
    <submittedName>
        <fullName evidence="2">Uncharacterized protein</fullName>
    </submittedName>
</protein>
<evidence type="ECO:0000256" key="1">
    <source>
        <dbReference type="SAM" id="MobiDB-lite"/>
    </source>
</evidence>
<proteinExistence type="predicted"/>
<dbReference type="Gene3D" id="2.60.120.560">
    <property type="entry name" value="Exo-inulinase, domain 1"/>
    <property type="match status" value="1"/>
</dbReference>
<dbReference type="EMBL" id="MSIF01000019">
    <property type="protein sequence ID" value="OLF06802.1"/>
    <property type="molecule type" value="Genomic_DNA"/>
</dbReference>
<accession>A0A7Z1AV39</accession>
<name>A0A7Z1AV39_9PSEU</name>
<evidence type="ECO:0000313" key="3">
    <source>
        <dbReference type="Proteomes" id="UP000185696"/>
    </source>
</evidence>
<dbReference type="Proteomes" id="UP000185696">
    <property type="component" value="Unassembled WGS sequence"/>
</dbReference>
<comment type="caution">
    <text evidence="2">The sequence shown here is derived from an EMBL/GenBank/DDBJ whole genome shotgun (WGS) entry which is preliminary data.</text>
</comment>